<keyword evidence="8" id="KW-0297">G-protein coupled receptor</keyword>
<dbReference type="GO" id="GO:0005886">
    <property type="term" value="C:plasma membrane"/>
    <property type="evidence" value="ECO:0007669"/>
    <property type="project" value="UniProtKB-SubCell"/>
</dbReference>
<dbReference type="WBParaSite" id="TMUE_1000005808.1">
    <property type="protein sequence ID" value="TMUE_1000005808.1"/>
    <property type="gene ID" value="WBGene00292002"/>
</dbReference>
<feature type="transmembrane region" description="Helical" evidence="14">
    <location>
        <begin position="846"/>
        <end position="869"/>
    </location>
</feature>
<protein>
    <submittedName>
        <fullName evidence="19">Latrophilin Cirl</fullName>
    </submittedName>
</protein>
<feature type="domain" description="GAIN-B" evidence="15">
    <location>
        <begin position="452"/>
        <end position="615"/>
    </location>
</feature>
<feature type="domain" description="SUEL-type lectin" evidence="16">
    <location>
        <begin position="96"/>
        <end position="185"/>
    </location>
</feature>
<keyword evidence="10" id="KW-1015">Disulfide bond</keyword>
<dbReference type="PROSITE" id="PS50261">
    <property type="entry name" value="G_PROTEIN_RECEP_F2_4"/>
    <property type="match status" value="1"/>
</dbReference>
<comment type="similarity">
    <text evidence="2">Belongs to the G-protein coupled receptor 2 family. LN-TM7 subfamily.</text>
</comment>
<keyword evidence="6" id="KW-0430">Lectin</keyword>
<evidence type="ECO:0000256" key="13">
    <source>
        <dbReference type="SAM" id="MobiDB-lite"/>
    </source>
</evidence>
<dbReference type="Pfam" id="PF02140">
    <property type="entry name" value="SUEL_Lectin"/>
    <property type="match status" value="1"/>
</dbReference>
<dbReference type="InterPro" id="IPR036445">
    <property type="entry name" value="GPCR_2_extracell_dom_sf"/>
</dbReference>
<feature type="transmembrane region" description="Helical" evidence="14">
    <location>
        <begin position="729"/>
        <end position="751"/>
    </location>
</feature>
<evidence type="ECO:0000256" key="2">
    <source>
        <dbReference type="ARBA" id="ARBA00010933"/>
    </source>
</evidence>
<dbReference type="InterPro" id="IPR057244">
    <property type="entry name" value="GAIN_B"/>
</dbReference>
<sequence>MAASFDQWDRAGRRVDPSVRPAVVHLSARARDPWRFAKGCRLRPRRADASDRCHTAEYSSLEQMAPAAFLLHLVLVAASIDAERKNGSNGRLTKYACEREVMTISCPPKHVIRIIRANYGRFAVHVCNNDGINWLNTQCMDPGSTQVMASRCNERASCHVDARNDVFADLCPDTFKYLEVQYRCEKEEAGATIPTSTAAQVEPRPSSVSPSDVADRKPLNGPLPTENSRAWPLVTTGIAKPIDLETPLLEQGQIFFVHDGNDDYCPAVEERGLKLPRTKAGNLANIPCPNNAYDLVEVQCSFNAHWQLDQLDISHCLSSWIKDMLSGILVASNDSVAEAMKNLQSIPGDRDIYGGDITEISAYVNRLIKVSGQLFAQQPYGEQRKLYATLNKVVAETFSFLLSSQNRKAWLNIPFDQKRHSAQLLMSSVENSALMLSNSMLLSSDAHTFWSPQIVLEVSAVPMQSHLQYPISSLSKHVNDKVRMPASSIMGTSQGWFKFVYVAYDGLGDVLRPLDSNGESPRRQIVSNVVTLLVPKEGPISNLPEPIILSFRLLKSTGSQNPQCVFWDPSVFMNGVYGEWSKDECHLAGRNETHVTCSCNHLTSFAVLMDIHGIEFPSTDKLALTIISYFGCVISVICLAATLATFSLFKFLQCDRTTIHKNLCLCLLVAELVYMFGIWQTTDRVTCGVVAVLLHYFFLAAFAWMLLEGFQLYSLLIEVFESGHNRRRYFYSFGYGAPLAVVSISVAIGWSSYGTEQYCWLNTENYFVFSFVGPVIVVLAANLVLLFISMAIIVRHVPYSRAPQNPDKSVFLSRIKLWIKGALILVVLLGLTWSLGILLVSQSAIAIAYLFTILNSLQGLFIFCFQVLMNKKVRNGWKMWFLRSFSPREWSNQHYRSCYASAECHGKLCRDACSQQQSCSAHLQNAYCPNDDALCTTKTSSGTIPDGFSSAPAFFATEKLGKREHSLYLSKNCSHKSLQLYGAGFSRPPPRVPPPDPPRTVYSPTQVPAEYARAYLCPLDSLRCQHLACVNEKSSIAYERVNQEFCSGCGASECLACSSPVEALLCRGTANGQDVGTQSDFYAWRYVIPLEAETVRCANLAPSSCTVPGDELSALNGNALCRNCSGASYEIPNSSPERHTCICRAPVMP</sequence>
<dbReference type="FunFam" id="2.60.120.740:FF:000001">
    <property type="entry name" value="Adhesion G protein-coupled receptor L2"/>
    <property type="match status" value="1"/>
</dbReference>
<feature type="transmembrane region" description="Helical" evidence="14">
    <location>
        <begin position="626"/>
        <end position="651"/>
    </location>
</feature>
<keyword evidence="5" id="KW-0732">Signal</keyword>
<evidence type="ECO:0000256" key="5">
    <source>
        <dbReference type="ARBA" id="ARBA00022729"/>
    </source>
</evidence>
<keyword evidence="7 14" id="KW-1133">Transmembrane helix</keyword>
<feature type="transmembrane region" description="Helical" evidence="14">
    <location>
        <begin position="693"/>
        <end position="717"/>
    </location>
</feature>
<dbReference type="GO" id="GO:0007166">
    <property type="term" value="P:cell surface receptor signaling pathway"/>
    <property type="evidence" value="ECO:0007669"/>
    <property type="project" value="InterPro"/>
</dbReference>
<keyword evidence="18" id="KW-1185">Reference proteome</keyword>
<comment type="subcellular location">
    <subcellularLocation>
        <location evidence="1">Cell membrane</location>
        <topology evidence="1">Multi-pass membrane protein</topology>
    </subcellularLocation>
</comment>
<dbReference type="STRING" id="70415.A0A5S6QF12"/>
<dbReference type="FunFam" id="1.20.1070.10:FF:000200">
    <property type="entry name" value="Adhesion G protein-coupled receptor L3"/>
    <property type="match status" value="1"/>
</dbReference>
<dbReference type="Pfam" id="PF16489">
    <property type="entry name" value="GAIN"/>
    <property type="match status" value="1"/>
</dbReference>
<evidence type="ECO:0000313" key="18">
    <source>
        <dbReference type="Proteomes" id="UP000046395"/>
    </source>
</evidence>
<evidence type="ECO:0000256" key="10">
    <source>
        <dbReference type="ARBA" id="ARBA00023157"/>
    </source>
</evidence>
<keyword evidence="4 14" id="KW-0812">Transmembrane</keyword>
<evidence type="ECO:0000256" key="1">
    <source>
        <dbReference type="ARBA" id="ARBA00004651"/>
    </source>
</evidence>
<dbReference type="InterPro" id="IPR032471">
    <property type="entry name" value="AGRL2-4_GAIN_subdom_A"/>
</dbReference>
<evidence type="ECO:0000256" key="8">
    <source>
        <dbReference type="ARBA" id="ARBA00023040"/>
    </source>
</evidence>
<dbReference type="PANTHER" id="PTHR12011:SF347">
    <property type="entry name" value="FI21270P1-RELATED"/>
    <property type="match status" value="1"/>
</dbReference>
<dbReference type="AlphaFoldDB" id="A0A5S6QF12"/>
<keyword evidence="11" id="KW-0675">Receptor</keyword>
<evidence type="ECO:0000259" key="16">
    <source>
        <dbReference type="PROSITE" id="PS50228"/>
    </source>
</evidence>
<dbReference type="InterPro" id="IPR017981">
    <property type="entry name" value="GPCR_2-like_7TM"/>
</dbReference>
<evidence type="ECO:0000256" key="14">
    <source>
        <dbReference type="SAM" id="Phobius"/>
    </source>
</evidence>
<dbReference type="CDD" id="cd15440">
    <property type="entry name" value="7tmB2_latrophilin-like_invertebrate"/>
    <property type="match status" value="1"/>
</dbReference>
<dbReference type="PRINTS" id="PR00249">
    <property type="entry name" value="GPCRSECRETIN"/>
</dbReference>
<dbReference type="InterPro" id="IPR000203">
    <property type="entry name" value="GPS"/>
</dbReference>
<dbReference type="PROSITE" id="PS50221">
    <property type="entry name" value="GAIN_B"/>
    <property type="match status" value="1"/>
</dbReference>
<evidence type="ECO:0000256" key="3">
    <source>
        <dbReference type="ARBA" id="ARBA00022475"/>
    </source>
</evidence>
<dbReference type="InterPro" id="IPR046338">
    <property type="entry name" value="GAIN_dom_sf"/>
</dbReference>
<evidence type="ECO:0000256" key="9">
    <source>
        <dbReference type="ARBA" id="ARBA00023136"/>
    </source>
</evidence>
<dbReference type="Pfam" id="PF01825">
    <property type="entry name" value="GPS"/>
    <property type="match status" value="1"/>
</dbReference>
<dbReference type="InterPro" id="IPR043159">
    <property type="entry name" value="Lectin_gal-bd_sf"/>
</dbReference>
<dbReference type="Pfam" id="PF00002">
    <property type="entry name" value="7tm_2"/>
    <property type="match status" value="1"/>
</dbReference>
<dbReference type="InterPro" id="IPR048072">
    <property type="entry name" value="7tmB2_latrophilin-like"/>
</dbReference>
<dbReference type="Gene3D" id="2.60.220.50">
    <property type="match status" value="1"/>
</dbReference>
<dbReference type="GO" id="GO:0004930">
    <property type="term" value="F:G protein-coupled receptor activity"/>
    <property type="evidence" value="ECO:0007669"/>
    <property type="project" value="UniProtKB-KW"/>
</dbReference>
<keyword evidence="12" id="KW-0807">Transducer</keyword>
<feature type="region of interest" description="Disordered" evidence="13">
    <location>
        <begin position="193"/>
        <end position="228"/>
    </location>
</feature>
<evidence type="ECO:0000256" key="11">
    <source>
        <dbReference type="ARBA" id="ARBA00023170"/>
    </source>
</evidence>
<keyword evidence="9 14" id="KW-0472">Membrane</keyword>
<dbReference type="SMART" id="SM00008">
    <property type="entry name" value="HormR"/>
    <property type="match status" value="1"/>
</dbReference>
<name>A0A5S6QF12_TRIMR</name>
<dbReference type="PANTHER" id="PTHR12011">
    <property type="entry name" value="ADHESION G-PROTEIN COUPLED RECEPTOR"/>
    <property type="match status" value="1"/>
</dbReference>
<evidence type="ECO:0000313" key="19">
    <source>
        <dbReference type="WBParaSite" id="TMUE_1000005808.1"/>
    </source>
</evidence>
<evidence type="ECO:0000256" key="4">
    <source>
        <dbReference type="ARBA" id="ARBA00022692"/>
    </source>
</evidence>
<feature type="transmembrane region" description="Helical" evidence="14">
    <location>
        <begin position="817"/>
        <end position="840"/>
    </location>
</feature>
<dbReference type="Gene3D" id="2.60.120.740">
    <property type="match status" value="1"/>
</dbReference>
<organism evidence="18 19">
    <name type="scientific">Trichuris muris</name>
    <name type="common">Mouse whipworm</name>
    <dbReference type="NCBI Taxonomy" id="70415"/>
    <lineage>
        <taxon>Eukaryota</taxon>
        <taxon>Metazoa</taxon>
        <taxon>Ecdysozoa</taxon>
        <taxon>Nematoda</taxon>
        <taxon>Enoplea</taxon>
        <taxon>Dorylaimia</taxon>
        <taxon>Trichinellida</taxon>
        <taxon>Trichuridae</taxon>
        <taxon>Trichuris</taxon>
    </lineage>
</organism>
<dbReference type="SMART" id="SM00303">
    <property type="entry name" value="GPS"/>
    <property type="match status" value="1"/>
</dbReference>
<keyword evidence="3" id="KW-1003">Cell membrane</keyword>
<evidence type="ECO:0000259" key="17">
    <source>
        <dbReference type="PROSITE" id="PS50261"/>
    </source>
</evidence>
<dbReference type="InterPro" id="IPR000832">
    <property type="entry name" value="GPCR_2_secretin-like"/>
</dbReference>
<evidence type="ECO:0000256" key="7">
    <source>
        <dbReference type="ARBA" id="ARBA00022989"/>
    </source>
</evidence>
<evidence type="ECO:0000256" key="6">
    <source>
        <dbReference type="ARBA" id="ARBA00022734"/>
    </source>
</evidence>
<dbReference type="InterPro" id="IPR000922">
    <property type="entry name" value="Lectin_gal-bd_dom"/>
</dbReference>
<feature type="domain" description="G-protein coupled receptors family 2 profile 2" evidence="17">
    <location>
        <begin position="624"/>
        <end position="870"/>
    </location>
</feature>
<dbReference type="Gene3D" id="1.20.1070.10">
    <property type="entry name" value="Rhodopsin 7-helix transmembrane proteins"/>
    <property type="match status" value="1"/>
</dbReference>
<feature type="transmembrane region" description="Helical" evidence="14">
    <location>
        <begin position="663"/>
        <end position="681"/>
    </location>
</feature>
<dbReference type="Gene3D" id="4.10.1240.10">
    <property type="entry name" value="GPCR, family 2, extracellular hormone receptor domain"/>
    <property type="match status" value="1"/>
</dbReference>
<dbReference type="GO" id="GO:0030246">
    <property type="term" value="F:carbohydrate binding"/>
    <property type="evidence" value="ECO:0007669"/>
    <property type="project" value="UniProtKB-KW"/>
</dbReference>
<reference evidence="19" key="1">
    <citation type="submission" date="2019-12" db="UniProtKB">
        <authorList>
            <consortium name="WormBaseParasite"/>
        </authorList>
    </citation>
    <scope>IDENTIFICATION</scope>
</reference>
<feature type="transmembrane region" description="Helical" evidence="14">
    <location>
        <begin position="771"/>
        <end position="797"/>
    </location>
</feature>
<accession>A0A5S6QF12</accession>
<evidence type="ECO:0000259" key="15">
    <source>
        <dbReference type="PROSITE" id="PS50221"/>
    </source>
</evidence>
<evidence type="ECO:0000256" key="12">
    <source>
        <dbReference type="ARBA" id="ARBA00023224"/>
    </source>
</evidence>
<dbReference type="PROSITE" id="PS50228">
    <property type="entry name" value="SUEL_LECTIN"/>
    <property type="match status" value="1"/>
</dbReference>
<proteinExistence type="inferred from homology"/>
<dbReference type="Proteomes" id="UP000046395">
    <property type="component" value="Unassembled WGS sequence"/>
</dbReference>
<dbReference type="InterPro" id="IPR001879">
    <property type="entry name" value="GPCR_2_extracellular_dom"/>
</dbReference>